<dbReference type="EMBL" id="JAUIRO010000001">
    <property type="protein sequence ID" value="KAK0733096.1"/>
    <property type="molecule type" value="Genomic_DNA"/>
</dbReference>
<reference evidence="1" key="1">
    <citation type="submission" date="2023-06" db="EMBL/GenBank/DDBJ databases">
        <title>Genome-scale phylogeny and comparative genomics of the fungal order Sordariales.</title>
        <authorList>
            <consortium name="Lawrence Berkeley National Laboratory"/>
            <person name="Hensen N."/>
            <person name="Bonometti L."/>
            <person name="Westerberg I."/>
            <person name="Brannstrom I.O."/>
            <person name="Guillou S."/>
            <person name="Cros-Aarteil S."/>
            <person name="Calhoun S."/>
            <person name="Haridas S."/>
            <person name="Kuo A."/>
            <person name="Mondo S."/>
            <person name="Pangilinan J."/>
            <person name="Riley R."/>
            <person name="LaButti K."/>
            <person name="Andreopoulos B."/>
            <person name="Lipzen A."/>
            <person name="Chen C."/>
            <person name="Yanf M."/>
            <person name="Daum C."/>
            <person name="Ng V."/>
            <person name="Clum A."/>
            <person name="Steindorff A."/>
            <person name="Ohm R."/>
            <person name="Martin F."/>
            <person name="Silar P."/>
            <person name="Natvig D."/>
            <person name="Lalanne C."/>
            <person name="Gautier V."/>
            <person name="Ament-velasquez S.L."/>
            <person name="Kruys A."/>
            <person name="Hutchinson M.I."/>
            <person name="Powell A.J."/>
            <person name="Barry K."/>
            <person name="Miller A.N."/>
            <person name="Grigoriev I.V."/>
            <person name="Debuchy R."/>
            <person name="Gladieux P."/>
            <person name="Thoren M.H."/>
            <person name="Johannesson H."/>
        </authorList>
    </citation>
    <scope>NUCLEOTIDE SEQUENCE</scope>
    <source>
        <strain evidence="1">SMH2392-1A</strain>
    </source>
</reference>
<feature type="non-terminal residue" evidence="1">
    <location>
        <position position="1"/>
    </location>
</feature>
<dbReference type="GeneID" id="85319615"/>
<name>A0AA40BF36_9PEZI</name>
<gene>
    <name evidence="1" type="ORF">B0T26DRAFT_631421</name>
</gene>
<protein>
    <submittedName>
        <fullName evidence="1">Uncharacterized protein</fullName>
    </submittedName>
</protein>
<comment type="caution">
    <text evidence="1">The sequence shown here is derived from an EMBL/GenBank/DDBJ whole genome shotgun (WGS) entry which is preliminary data.</text>
</comment>
<sequence length="51" mass="6124">VDERLARCGTPTADAQKLQNCRIWRDRLITLKEAYDQETPTDFRQWWRNAS</sequence>
<organism evidence="1 2">
    <name type="scientific">Lasiosphaeria miniovina</name>
    <dbReference type="NCBI Taxonomy" id="1954250"/>
    <lineage>
        <taxon>Eukaryota</taxon>
        <taxon>Fungi</taxon>
        <taxon>Dikarya</taxon>
        <taxon>Ascomycota</taxon>
        <taxon>Pezizomycotina</taxon>
        <taxon>Sordariomycetes</taxon>
        <taxon>Sordariomycetidae</taxon>
        <taxon>Sordariales</taxon>
        <taxon>Lasiosphaeriaceae</taxon>
        <taxon>Lasiosphaeria</taxon>
    </lineage>
</organism>
<accession>A0AA40BF36</accession>
<dbReference type="Proteomes" id="UP001172101">
    <property type="component" value="Unassembled WGS sequence"/>
</dbReference>
<evidence type="ECO:0000313" key="2">
    <source>
        <dbReference type="Proteomes" id="UP001172101"/>
    </source>
</evidence>
<evidence type="ECO:0000313" key="1">
    <source>
        <dbReference type="EMBL" id="KAK0733096.1"/>
    </source>
</evidence>
<dbReference type="RefSeq" id="XP_060301973.1">
    <property type="nucleotide sequence ID" value="XM_060436345.1"/>
</dbReference>
<dbReference type="AlphaFoldDB" id="A0AA40BF36"/>
<keyword evidence="2" id="KW-1185">Reference proteome</keyword>
<proteinExistence type="predicted"/>